<sequence>MTRLSVLDLIPVRSRQSSGDAIAASLELVRTAERLGFTRYWVAEHHNMPAVASTSPSTLIAHFAAQTSRIRLGSGGVMLPNHAPLSIAEQFALLEAMHPGRIDLGLGRAPGSDPVTSYMLRGQRSTTDSDPAATFPTDVETVAALLGSDRGVGDGFGGDEQPGVGLNIRGRSYELKATPVVASAPEMWLLGSSNFSATLAASLGMPFVFANHFGQPGLDEALALYRERFQPSLTLEAPKTFLTLNTSVAPTASEAYAQALPQLITMARLRTGGALAAQLTIEEAQATALSPMEEQSVQEQAQRWLVGTPDEVAARIRSAASRYGVDEVMLSPVAGVRDADPLDRTPARSRALELLAPEFPELAVEVGAAAAAPTGAAA</sequence>
<keyword evidence="3" id="KW-0560">Oxidoreductase</keyword>
<evidence type="ECO:0000256" key="1">
    <source>
        <dbReference type="ARBA" id="ARBA00007789"/>
    </source>
</evidence>
<dbReference type="PANTHER" id="PTHR30137:SF6">
    <property type="entry name" value="LUCIFERASE-LIKE MONOOXYGENASE"/>
    <property type="match status" value="1"/>
</dbReference>
<name>A0AB39BES8_9MICO</name>
<proteinExistence type="predicted"/>
<dbReference type="Pfam" id="PF00296">
    <property type="entry name" value="Bac_luciferase"/>
    <property type="match status" value="1"/>
</dbReference>
<dbReference type="EC" id="1.-.-.-" evidence="3"/>
<accession>A0AB39BES8</accession>
<gene>
    <name evidence="3" type="ORF">ABFY20_15235</name>
</gene>
<dbReference type="SUPFAM" id="SSF51679">
    <property type="entry name" value="Bacterial luciferase-like"/>
    <property type="match status" value="1"/>
</dbReference>
<dbReference type="InterPro" id="IPR019949">
    <property type="entry name" value="CmoO-like"/>
</dbReference>
<dbReference type="Gene3D" id="3.20.20.30">
    <property type="entry name" value="Luciferase-like domain"/>
    <property type="match status" value="1"/>
</dbReference>
<dbReference type="InterPro" id="IPR036661">
    <property type="entry name" value="Luciferase-like_sf"/>
</dbReference>
<feature type="domain" description="Luciferase-like" evidence="2">
    <location>
        <begin position="4"/>
        <end position="325"/>
    </location>
</feature>
<dbReference type="AlphaFoldDB" id="A0AB39BES8"/>
<dbReference type="RefSeq" id="WP_368497082.1">
    <property type="nucleotide sequence ID" value="NZ_CP162511.1"/>
</dbReference>
<dbReference type="CDD" id="cd00347">
    <property type="entry name" value="Flavin_utilizing_monoxygenases"/>
    <property type="match status" value="1"/>
</dbReference>
<evidence type="ECO:0000259" key="2">
    <source>
        <dbReference type="Pfam" id="PF00296"/>
    </source>
</evidence>
<protein>
    <submittedName>
        <fullName evidence="3">LLM class flavin-dependent oxidoreductase</fullName>
        <ecNumber evidence="3">1.-.-.-</ecNumber>
    </submittedName>
</protein>
<dbReference type="InterPro" id="IPR050766">
    <property type="entry name" value="Bact_Lucif_Oxidored"/>
</dbReference>
<dbReference type="GO" id="GO:0016705">
    <property type="term" value="F:oxidoreductase activity, acting on paired donors, with incorporation or reduction of molecular oxygen"/>
    <property type="evidence" value="ECO:0007669"/>
    <property type="project" value="InterPro"/>
</dbReference>
<reference evidence="3" key="1">
    <citation type="submission" date="2024-05" db="EMBL/GenBank/DDBJ databases">
        <title>Herbiconiux sp. A18JL235.</title>
        <authorList>
            <person name="Zhang G."/>
        </authorList>
    </citation>
    <scope>NUCLEOTIDE SEQUENCE</scope>
    <source>
        <strain evidence="3">A18JL235</strain>
    </source>
</reference>
<dbReference type="InterPro" id="IPR011251">
    <property type="entry name" value="Luciferase-like_dom"/>
</dbReference>
<dbReference type="GO" id="GO:0005829">
    <property type="term" value="C:cytosol"/>
    <property type="evidence" value="ECO:0007669"/>
    <property type="project" value="TreeGrafter"/>
</dbReference>
<evidence type="ECO:0000313" key="3">
    <source>
        <dbReference type="EMBL" id="XDI04677.1"/>
    </source>
</evidence>
<organism evidence="3">
    <name type="scientific">Herbiconiux sp. A18JL235</name>
    <dbReference type="NCBI Taxonomy" id="3152363"/>
    <lineage>
        <taxon>Bacteria</taxon>
        <taxon>Bacillati</taxon>
        <taxon>Actinomycetota</taxon>
        <taxon>Actinomycetes</taxon>
        <taxon>Micrococcales</taxon>
        <taxon>Microbacteriaceae</taxon>
        <taxon>Herbiconiux</taxon>
    </lineage>
</organism>
<dbReference type="PANTHER" id="PTHR30137">
    <property type="entry name" value="LUCIFERASE-LIKE MONOOXYGENASE"/>
    <property type="match status" value="1"/>
</dbReference>
<dbReference type="EMBL" id="CP162511">
    <property type="protein sequence ID" value="XDI04677.1"/>
    <property type="molecule type" value="Genomic_DNA"/>
</dbReference>
<comment type="similarity">
    <text evidence="1">To bacterial alkanal monooxygenase alpha and beta chains.</text>
</comment>
<dbReference type="NCBIfam" id="TIGR03558">
    <property type="entry name" value="oxido_grp_1"/>
    <property type="match status" value="1"/>
</dbReference>